<name>M4BT26_HYAAE</name>
<reference evidence="2" key="1">
    <citation type="journal article" date="2010" name="Science">
        <title>Signatures of adaptation to obligate biotrophy in the Hyaloperonospora arabidopsidis genome.</title>
        <authorList>
            <person name="Baxter L."/>
            <person name="Tripathy S."/>
            <person name="Ishaque N."/>
            <person name="Boot N."/>
            <person name="Cabral A."/>
            <person name="Kemen E."/>
            <person name="Thines M."/>
            <person name="Ah-Fong A."/>
            <person name="Anderson R."/>
            <person name="Badejoko W."/>
            <person name="Bittner-Eddy P."/>
            <person name="Boore J.L."/>
            <person name="Chibucos M.C."/>
            <person name="Coates M."/>
            <person name="Dehal P."/>
            <person name="Delehaunty K."/>
            <person name="Dong S."/>
            <person name="Downton P."/>
            <person name="Dumas B."/>
            <person name="Fabro G."/>
            <person name="Fronick C."/>
            <person name="Fuerstenberg S.I."/>
            <person name="Fulton L."/>
            <person name="Gaulin E."/>
            <person name="Govers F."/>
            <person name="Hughes L."/>
            <person name="Humphray S."/>
            <person name="Jiang R.H."/>
            <person name="Judelson H."/>
            <person name="Kamoun S."/>
            <person name="Kyung K."/>
            <person name="Meijer H."/>
            <person name="Minx P."/>
            <person name="Morris P."/>
            <person name="Nelson J."/>
            <person name="Phuntumart V."/>
            <person name="Qutob D."/>
            <person name="Rehmany A."/>
            <person name="Rougon-Cardoso A."/>
            <person name="Ryden P."/>
            <person name="Torto-Alalibo T."/>
            <person name="Studholme D."/>
            <person name="Wang Y."/>
            <person name="Win J."/>
            <person name="Wood J."/>
            <person name="Clifton S.W."/>
            <person name="Rogers J."/>
            <person name="Van den Ackerveken G."/>
            <person name="Jones J.D."/>
            <person name="McDowell J.M."/>
            <person name="Beynon J."/>
            <person name="Tyler B.M."/>
        </authorList>
    </citation>
    <scope>NUCLEOTIDE SEQUENCE [LARGE SCALE GENOMIC DNA]</scope>
    <source>
        <strain evidence="2">Emoy2</strain>
    </source>
</reference>
<evidence type="ECO:0000313" key="1">
    <source>
        <dbReference type="EnsemblProtists" id="HpaP809611"/>
    </source>
</evidence>
<keyword evidence="2" id="KW-1185">Reference proteome</keyword>
<dbReference type="VEuPathDB" id="FungiDB:HpaG809611"/>
<dbReference type="EMBL" id="ABWE02000278">
    <property type="status" value="NOT_ANNOTATED_CDS"/>
    <property type="molecule type" value="Genomic_DNA"/>
</dbReference>
<protein>
    <submittedName>
        <fullName evidence="1">Uncharacterized protein</fullName>
    </submittedName>
</protein>
<dbReference type="Proteomes" id="UP000011713">
    <property type="component" value="Unassembled WGS sequence"/>
</dbReference>
<organism evidence="1 2">
    <name type="scientific">Hyaloperonospora arabidopsidis (strain Emoy2)</name>
    <name type="common">Downy mildew agent</name>
    <name type="synonym">Peronospora arabidopsidis</name>
    <dbReference type="NCBI Taxonomy" id="559515"/>
    <lineage>
        <taxon>Eukaryota</taxon>
        <taxon>Sar</taxon>
        <taxon>Stramenopiles</taxon>
        <taxon>Oomycota</taxon>
        <taxon>Peronosporomycetes</taxon>
        <taxon>Peronosporales</taxon>
        <taxon>Peronosporaceae</taxon>
        <taxon>Hyaloperonospora</taxon>
    </lineage>
</organism>
<dbReference type="eggNOG" id="ENOG502SX6C">
    <property type="taxonomic scope" value="Eukaryota"/>
</dbReference>
<proteinExistence type="predicted"/>
<sequence length="368" mass="40801">MEAAIAKLEHVDAGIRSESLQTPNREDDADRLEGNDAGLRVLSLLDHKQIAQLIAALNSVVNAYNTQEIEEEEGAGGTNLNRNLVCTVAGAAMMQSLKGCTVSRTNCCVWGAQAKKLHLLLDWMVERESSEASMTRDYLRQLLLERVQPVTEKQDQLTACLTIFELLQQRRHKLQTYARGTGIPCLFGDRAGMYLSALRAIVDRGTIRVGDSRHVKPSKLALIALEALALLSGDVAVQYMTSDQVAKKILVEKGLMLGTAECIRCVLATLRQWHLHSKHHLFLGYALQHLRSYATPCCVILSGVEEATSETAHDRNLFRYFARVLPHPAGSARLGHRRLLLQSYRSGHSVFLSRKKCGATTTPLLIPR</sequence>
<dbReference type="HOGENOM" id="CLU_753257_0_0_1"/>
<dbReference type="AlphaFoldDB" id="M4BT26"/>
<accession>M4BT26</accession>
<reference evidence="1" key="2">
    <citation type="submission" date="2015-06" db="UniProtKB">
        <authorList>
            <consortium name="EnsemblProtists"/>
        </authorList>
    </citation>
    <scope>IDENTIFICATION</scope>
    <source>
        <strain evidence="1">Emoy2</strain>
    </source>
</reference>
<evidence type="ECO:0000313" key="2">
    <source>
        <dbReference type="Proteomes" id="UP000011713"/>
    </source>
</evidence>
<dbReference type="InParanoid" id="M4BT26"/>
<dbReference type="EnsemblProtists" id="HpaT809611">
    <property type="protein sequence ID" value="HpaP809611"/>
    <property type="gene ID" value="HpaG809611"/>
</dbReference>